<gene>
    <name evidence="1" type="ORF">LptCag_0415</name>
</gene>
<comment type="caution">
    <text evidence="1">The sequence shown here is derived from an EMBL/GenBank/DDBJ whole genome shotgun (WGS) entry which is preliminary data.</text>
</comment>
<dbReference type="Proteomes" id="UP000029452">
    <property type="component" value="Unassembled WGS sequence"/>
</dbReference>
<name>A0A094X477_9BACT</name>
<accession>A0A094X477</accession>
<evidence type="ECO:0000313" key="1">
    <source>
        <dbReference type="EMBL" id="KGA93379.1"/>
    </source>
</evidence>
<proteinExistence type="predicted"/>
<dbReference type="EMBL" id="JPGK01000007">
    <property type="protein sequence ID" value="KGA93379.1"/>
    <property type="molecule type" value="Genomic_DNA"/>
</dbReference>
<dbReference type="PATRIC" id="fig|178606.4.peg.2004"/>
<reference evidence="1 2" key="1">
    <citation type="submission" date="2014-06" db="EMBL/GenBank/DDBJ databases">
        <title>Draft genome sequence of iron oxidizing acidophile Leptospirillum ferriphilum DSM14647.</title>
        <authorList>
            <person name="Cardenas J.P."/>
            <person name="Lazcano M."/>
            <person name="Ossandon F.J."/>
            <person name="Corbett M."/>
            <person name="Holmes D.S."/>
            <person name="Watkin E."/>
        </authorList>
    </citation>
    <scope>NUCLEOTIDE SEQUENCE [LARGE SCALE GENOMIC DNA]</scope>
    <source>
        <strain evidence="1 2">DSM 14647</strain>
    </source>
</reference>
<dbReference type="AlphaFoldDB" id="A0A094X477"/>
<evidence type="ECO:0000313" key="2">
    <source>
        <dbReference type="Proteomes" id="UP000029452"/>
    </source>
</evidence>
<organism evidence="1 2">
    <name type="scientific">Leptospirillum ferriphilum</name>
    <dbReference type="NCBI Taxonomy" id="178606"/>
    <lineage>
        <taxon>Bacteria</taxon>
        <taxon>Pseudomonadati</taxon>
        <taxon>Nitrospirota</taxon>
        <taxon>Nitrospiria</taxon>
        <taxon>Nitrospirales</taxon>
        <taxon>Nitrospiraceae</taxon>
        <taxon>Leptospirillum</taxon>
    </lineage>
</organism>
<protein>
    <submittedName>
        <fullName evidence="1">Uncharacterized protein</fullName>
    </submittedName>
</protein>
<sequence length="37" mass="4343">MGEYFFQPEKSRDRSEGDFFVIYSRSKEVPEGRGLPT</sequence>